<proteinExistence type="predicted"/>
<dbReference type="EMBL" id="UINC01006161">
    <property type="protein sequence ID" value="SVA25856.1"/>
    <property type="molecule type" value="Genomic_DNA"/>
</dbReference>
<accession>A0A381UCB4</accession>
<evidence type="ECO:0000256" key="1">
    <source>
        <dbReference type="ARBA" id="ARBA00022729"/>
    </source>
</evidence>
<reference evidence="3" key="1">
    <citation type="submission" date="2018-05" db="EMBL/GenBank/DDBJ databases">
        <authorList>
            <person name="Lanie J.A."/>
            <person name="Ng W.-L."/>
            <person name="Kazmierczak K.M."/>
            <person name="Andrzejewski T.M."/>
            <person name="Davidsen T.M."/>
            <person name="Wayne K.J."/>
            <person name="Tettelin H."/>
            <person name="Glass J.I."/>
            <person name="Rusch D."/>
            <person name="Podicherti R."/>
            <person name="Tsui H.-C.T."/>
            <person name="Winkler M.E."/>
        </authorList>
    </citation>
    <scope>NUCLEOTIDE SEQUENCE</scope>
</reference>
<dbReference type="InterPro" id="IPR051829">
    <property type="entry name" value="Multiheme_Cytochr_ET"/>
</dbReference>
<feature type="compositionally biased region" description="Polar residues" evidence="2">
    <location>
        <begin position="538"/>
        <end position="549"/>
    </location>
</feature>
<dbReference type="PANTHER" id="PTHR35038">
    <property type="entry name" value="DISSIMILATORY SULFITE REDUCTASE SIRA"/>
    <property type="match status" value="1"/>
</dbReference>
<dbReference type="GO" id="GO:0016491">
    <property type="term" value="F:oxidoreductase activity"/>
    <property type="evidence" value="ECO:0007669"/>
    <property type="project" value="TreeGrafter"/>
</dbReference>
<dbReference type="AlphaFoldDB" id="A0A381UCB4"/>
<dbReference type="PANTHER" id="PTHR35038:SF8">
    <property type="entry name" value="C-TYPE POLYHEME CYTOCHROME OMCC"/>
    <property type="match status" value="1"/>
</dbReference>
<name>A0A381UCB4_9ZZZZ</name>
<protein>
    <recommendedName>
        <fullName evidence="4">Cytochrome c-552/4 domain-containing protein</fullName>
    </recommendedName>
</protein>
<evidence type="ECO:0000256" key="2">
    <source>
        <dbReference type="SAM" id="MobiDB-lite"/>
    </source>
</evidence>
<gene>
    <name evidence="3" type="ORF">METZ01_LOCUS78710</name>
</gene>
<feature type="region of interest" description="Disordered" evidence="2">
    <location>
        <begin position="538"/>
        <end position="560"/>
    </location>
</feature>
<organism evidence="3">
    <name type="scientific">marine metagenome</name>
    <dbReference type="NCBI Taxonomy" id="408172"/>
    <lineage>
        <taxon>unclassified sequences</taxon>
        <taxon>metagenomes</taxon>
        <taxon>ecological metagenomes</taxon>
    </lineage>
</organism>
<dbReference type="InterPro" id="IPR036280">
    <property type="entry name" value="Multihaem_cyt_sf"/>
</dbReference>
<keyword evidence="1" id="KW-0732">Signal</keyword>
<evidence type="ECO:0008006" key="4">
    <source>
        <dbReference type="Google" id="ProtNLM"/>
    </source>
</evidence>
<sequence>MFCRSVARRGKALLGLFVVCSSLGSSAQNHNDGCLKCHQGIEDIREEGSQMLEAIRALGKAFGDSHGCIVCHGGTPEATTKEEAHRGSPAALAVVGPTEFYPDPGSLTIANRTCGMCHPTHHYRLERALMNTEAGKIQGNLHTWGVQEVQHQKVPWGNYDVKDSDGQTPIVGTEVYKKYIEELVSIYPKQFPTELKQIPQPSVDEIELNPHLAGFTYQRQQCQRCHVTVRGRESRGDYRGMGCSACHMLYGNEGIYEGEDPTIDKTEHGHVLTHRIHGTRKTGGIPVETCNSCHNRGKRIGVTYQGLMEFPYGSPFTPEGGKQPKLHTKQYLFISDDLHHQIDQSRNGNPKGGMLCQDCHTTIDMHGDGNIAGTTLAQVEIECQDCHGTPDAYPWELPIGYSEEFGRELEGSRGLAQAALVDTAAFATLYDKRDGYLLSARGNPLGNVIKDGNKVILHSATGNDFDVPVLKTIKIKNTWKSQDAMVAMNDVVAHQKKLECYSCHASWVPQCYGCHVKVDYSKGYDGKPKMDIDWVLSGSSRTSDGQTAESRLGVPGLKSPGQVEESRSYLRWEDPVLGINGEGRVTPLMPGCQVVFTVVGRDGKVLAHNQVAKSQDEADAIGQEHVPLALDMAPVQPHSAQRKARTCESCHNNPKTLGLGIGGGVFQARYAEEIVEDLTNQKTGNPIPQNHQVQISSIPSLDFDWSRIVNEDGTQIATVGTHWPLSRALSKDERERITRTGLCMGCHREMRNKDLWNAVSTQGRLTDSEHIELMNKLLRTYFDTLDSVRSTGESKAVPK</sequence>
<dbReference type="SUPFAM" id="SSF48695">
    <property type="entry name" value="Multiheme cytochromes"/>
    <property type="match status" value="1"/>
</dbReference>
<evidence type="ECO:0000313" key="3">
    <source>
        <dbReference type="EMBL" id="SVA25856.1"/>
    </source>
</evidence>